<feature type="compositionally biased region" description="Basic residues" evidence="2">
    <location>
        <begin position="1"/>
        <end position="11"/>
    </location>
</feature>
<comment type="caution">
    <text evidence="3">The sequence shown here is derived from an EMBL/GenBank/DDBJ whole genome shotgun (WGS) entry which is preliminary data.</text>
</comment>
<dbReference type="GO" id="GO:0000398">
    <property type="term" value="P:mRNA splicing, via spliceosome"/>
    <property type="evidence" value="ECO:0007669"/>
    <property type="project" value="TreeGrafter"/>
</dbReference>
<evidence type="ECO:0000313" key="3">
    <source>
        <dbReference type="EMBL" id="KAA8497289.1"/>
    </source>
</evidence>
<proteinExistence type="inferred from homology"/>
<comment type="similarity">
    <text evidence="1">Belongs to the CWC26 family.</text>
</comment>
<protein>
    <submittedName>
        <fullName evidence="3">Pre-mRNA-splicing factor CWC26</fullName>
    </submittedName>
</protein>
<reference evidence="4" key="1">
    <citation type="journal article" date="2019" name="Nat. Commun.">
        <title>Expansion of phycobilisome linker gene families in mesophilic red algae.</title>
        <authorList>
            <person name="Lee J."/>
            <person name="Kim D."/>
            <person name="Bhattacharya D."/>
            <person name="Yoon H.S."/>
        </authorList>
    </citation>
    <scope>NUCLEOTIDE SEQUENCE [LARGE SCALE GENOMIC DNA]</scope>
    <source>
        <strain evidence="4">CCMP 1328</strain>
    </source>
</reference>
<dbReference type="AlphaFoldDB" id="A0A5J4Z084"/>
<dbReference type="EMBL" id="VRMN01000002">
    <property type="protein sequence ID" value="KAA8497289.1"/>
    <property type="molecule type" value="Genomic_DNA"/>
</dbReference>
<dbReference type="PANTHER" id="PTHR31809">
    <property type="entry name" value="BUD13 HOMOLOG"/>
    <property type="match status" value="1"/>
</dbReference>
<keyword evidence="4" id="KW-1185">Reference proteome</keyword>
<dbReference type="GO" id="GO:0005684">
    <property type="term" value="C:U2-type spliceosomal complex"/>
    <property type="evidence" value="ECO:0007669"/>
    <property type="project" value="TreeGrafter"/>
</dbReference>
<evidence type="ECO:0000256" key="2">
    <source>
        <dbReference type="SAM" id="MobiDB-lite"/>
    </source>
</evidence>
<dbReference type="GO" id="GO:0070274">
    <property type="term" value="C:RES complex"/>
    <property type="evidence" value="ECO:0007669"/>
    <property type="project" value="TreeGrafter"/>
</dbReference>
<accession>A0A5J4Z084</accession>
<gene>
    <name evidence="3" type="ORF">FVE85_1018</name>
</gene>
<sequence length="212" mass="23688">MHGKKRRRRTGSVRVIDDEDEDAPALGVEKLARDRGISSRHVEPRSSKDGVNAGEKGWKRDGQLEQDMHVVYQSQAIGPLPHSDDRHESVEAVYEDIDAAVVVAVEEAAAGGSVRVSGTSANRAEKERKSEIEIEFHDPMAALDSAHQNSEAGRQKRTAWREAAMNNRFGILPGPNWDGVVRGNGFEQRLFARKIRADVRRDARHRFQTSDM</sequence>
<dbReference type="Proteomes" id="UP000324585">
    <property type="component" value="Unassembled WGS sequence"/>
</dbReference>
<dbReference type="InterPro" id="IPR051112">
    <property type="entry name" value="CWC26_splicing_factor"/>
</dbReference>
<feature type="compositionally biased region" description="Basic and acidic residues" evidence="2">
    <location>
        <begin position="30"/>
        <end position="48"/>
    </location>
</feature>
<dbReference type="InterPro" id="IPR018609">
    <property type="entry name" value="Bud13"/>
</dbReference>
<evidence type="ECO:0000313" key="4">
    <source>
        <dbReference type="Proteomes" id="UP000324585"/>
    </source>
</evidence>
<feature type="region of interest" description="Disordered" evidence="2">
    <location>
        <begin position="1"/>
        <end position="57"/>
    </location>
</feature>
<dbReference type="Pfam" id="PF09736">
    <property type="entry name" value="Bud13"/>
    <property type="match status" value="1"/>
</dbReference>
<dbReference type="PANTHER" id="PTHR31809:SF0">
    <property type="entry name" value="BUD13 HOMOLOG"/>
    <property type="match status" value="1"/>
</dbReference>
<name>A0A5J4Z084_PORPP</name>
<evidence type="ECO:0000256" key="1">
    <source>
        <dbReference type="ARBA" id="ARBA00011069"/>
    </source>
</evidence>
<dbReference type="GO" id="GO:0003723">
    <property type="term" value="F:RNA binding"/>
    <property type="evidence" value="ECO:0007669"/>
    <property type="project" value="TreeGrafter"/>
</dbReference>
<dbReference type="OrthoDB" id="6022at2759"/>
<organism evidence="3 4">
    <name type="scientific">Porphyridium purpureum</name>
    <name type="common">Red alga</name>
    <name type="synonym">Porphyridium cruentum</name>
    <dbReference type="NCBI Taxonomy" id="35688"/>
    <lineage>
        <taxon>Eukaryota</taxon>
        <taxon>Rhodophyta</taxon>
        <taxon>Bangiophyceae</taxon>
        <taxon>Porphyridiales</taxon>
        <taxon>Porphyridiaceae</taxon>
        <taxon>Porphyridium</taxon>
    </lineage>
</organism>